<dbReference type="Proteomes" id="UP001153076">
    <property type="component" value="Unassembled WGS sequence"/>
</dbReference>
<dbReference type="EMBL" id="JAKOGI010000784">
    <property type="protein sequence ID" value="KAJ8430541.1"/>
    <property type="molecule type" value="Genomic_DNA"/>
</dbReference>
<evidence type="ECO:0000313" key="4">
    <source>
        <dbReference type="Proteomes" id="UP001153076"/>
    </source>
</evidence>
<accession>A0A9Q1JSU8</accession>
<organism evidence="3 4">
    <name type="scientific">Carnegiea gigantea</name>
    <dbReference type="NCBI Taxonomy" id="171969"/>
    <lineage>
        <taxon>Eukaryota</taxon>
        <taxon>Viridiplantae</taxon>
        <taxon>Streptophyta</taxon>
        <taxon>Embryophyta</taxon>
        <taxon>Tracheophyta</taxon>
        <taxon>Spermatophyta</taxon>
        <taxon>Magnoliopsida</taxon>
        <taxon>eudicotyledons</taxon>
        <taxon>Gunneridae</taxon>
        <taxon>Pentapetalae</taxon>
        <taxon>Caryophyllales</taxon>
        <taxon>Cactineae</taxon>
        <taxon>Cactaceae</taxon>
        <taxon>Cactoideae</taxon>
        <taxon>Echinocereeae</taxon>
        <taxon>Carnegiea</taxon>
    </lineage>
</organism>
<dbReference type="AlphaFoldDB" id="A0A9Q1JSU8"/>
<dbReference type="PANTHER" id="PTHR33144">
    <property type="entry name" value="OS10G0409366 PROTEIN-RELATED"/>
    <property type="match status" value="1"/>
</dbReference>
<dbReference type="PANTHER" id="PTHR33144:SF16">
    <property type="entry name" value="OS02G0129000 PROTEIN"/>
    <property type="match status" value="1"/>
</dbReference>
<comment type="caution">
    <text evidence="3">The sequence shown here is derived from an EMBL/GenBank/DDBJ whole genome shotgun (WGS) entry which is preliminary data.</text>
</comment>
<feature type="region of interest" description="Disordered" evidence="2">
    <location>
        <begin position="1"/>
        <end position="27"/>
    </location>
</feature>
<evidence type="ECO:0000256" key="1">
    <source>
        <dbReference type="SAM" id="Coils"/>
    </source>
</evidence>
<proteinExistence type="predicted"/>
<gene>
    <name evidence="3" type="ORF">Cgig2_012325</name>
</gene>
<sequence length="376" mass="42785">MSEYLKQHQEQQHHSVVQPDKTSPNTIELGSHQVDVQQPEEGMPLQIEQRRRSKHQATIAQDAMRRASDDQAAIAPSNVLAAEHLNEPKIEDEPLKKHRGPTMLFEVHVQKMEDRVVVLFNDKGQLIGPTDKVVNEFSKFLGTIAHDYTWAPLIYTNWSKVPHNDEMWGYGNQVSAKNVESHQQQDNMHTSGPVSFARKYYELKNKEGRSPSKTRKRMKEIEALQESRLSSSDEDPFDKVMKKERLGRLRLYGRGVCATNLKRNDVDKPQALAPEFIDAIRLSEEMQKDFDAHKEKMDVELKAEKDKVANMQKELDSQKAVLDAQKAELDAQKAKVDHLLVQSQKMILGITPENIAQAVTSQFTSTSRSPLNGSTT</sequence>
<reference evidence="3" key="1">
    <citation type="submission" date="2022-04" db="EMBL/GenBank/DDBJ databases">
        <title>Carnegiea gigantea Genome sequencing and assembly v2.</title>
        <authorList>
            <person name="Copetti D."/>
            <person name="Sanderson M.J."/>
            <person name="Burquez A."/>
            <person name="Wojciechowski M.F."/>
        </authorList>
    </citation>
    <scope>NUCLEOTIDE SEQUENCE</scope>
    <source>
        <strain evidence="3">SGP5-SGP5p</strain>
        <tissue evidence="3">Aerial part</tissue>
    </source>
</reference>
<evidence type="ECO:0000313" key="3">
    <source>
        <dbReference type="EMBL" id="KAJ8430541.1"/>
    </source>
</evidence>
<feature type="coiled-coil region" evidence="1">
    <location>
        <begin position="294"/>
        <end position="342"/>
    </location>
</feature>
<feature type="compositionally biased region" description="Basic and acidic residues" evidence="2">
    <location>
        <begin position="1"/>
        <end position="13"/>
    </location>
</feature>
<name>A0A9Q1JSU8_9CARY</name>
<evidence type="ECO:0000256" key="2">
    <source>
        <dbReference type="SAM" id="MobiDB-lite"/>
    </source>
</evidence>
<keyword evidence="4" id="KW-1185">Reference proteome</keyword>
<protein>
    <recommendedName>
        <fullName evidence="5">Transposase, Ptta/En/Spm, plant</fullName>
    </recommendedName>
</protein>
<keyword evidence="1" id="KW-0175">Coiled coil</keyword>
<evidence type="ECO:0008006" key="5">
    <source>
        <dbReference type="Google" id="ProtNLM"/>
    </source>
</evidence>